<dbReference type="Pfam" id="PF04130">
    <property type="entry name" value="GCP_C_terminal"/>
    <property type="match status" value="1"/>
</dbReference>
<dbReference type="Pfam" id="PF17681">
    <property type="entry name" value="GCP_N_terminal"/>
    <property type="match status" value="1"/>
</dbReference>
<evidence type="ECO:0000256" key="4">
    <source>
        <dbReference type="ARBA" id="ARBA00022701"/>
    </source>
</evidence>
<dbReference type="InterPro" id="IPR042241">
    <property type="entry name" value="GCP_C_sf"/>
</dbReference>
<comment type="similarity">
    <text evidence="2">Belongs to the TUBGCP family.</text>
</comment>
<evidence type="ECO:0000256" key="3">
    <source>
        <dbReference type="ARBA" id="ARBA00022490"/>
    </source>
</evidence>
<dbReference type="PANTHER" id="PTHR19302:SF70">
    <property type="entry name" value="GAMMA-TUBULIN COMPLEX COMPONENT 6"/>
    <property type="match status" value="1"/>
</dbReference>
<evidence type="ECO:0000313" key="10">
    <source>
        <dbReference type="EMBL" id="KAL0878531.1"/>
    </source>
</evidence>
<evidence type="ECO:0008006" key="12">
    <source>
        <dbReference type="Google" id="ProtNLM"/>
    </source>
</evidence>
<evidence type="ECO:0000256" key="5">
    <source>
        <dbReference type="ARBA" id="ARBA00023212"/>
    </source>
</evidence>
<keyword evidence="6" id="KW-0175">Coiled coil</keyword>
<dbReference type="EMBL" id="JBEUOH010000015">
    <property type="protein sequence ID" value="KAL0878531.1"/>
    <property type="molecule type" value="Genomic_DNA"/>
</dbReference>
<evidence type="ECO:0000313" key="11">
    <source>
        <dbReference type="Proteomes" id="UP001549920"/>
    </source>
</evidence>
<sequence>MASSRDGLPQDGVFDLLTELCSKTAAKYCSQNRISQKRLTNKMRTHSYEIILKKTTKEIPTSDKDPVVDLLSYYLVSQQNAKNVAEFKRCVELKKAISTLRKSDFGENRDNIHNVLKFLVGMSNSVKEDLSPEMYRSPFSFGLFNEMLPKPPREVFGSPQPYPYFPSHVFELPYSLRRQGRILDGQKSQTYTEYTVESFDSHSLLGTASQIKSDIKTFLSPMSLASMTSTHLSPYSESVINYPRLTGPRDLQIPSSPYQREPNVKVSFMSTNEKSDVKEVFRANADDESVDIWELATQIDKDVPDDIWDIVSKLPPINERQLIASSPRELGLWKRIYADKMDTLNIVSEKQFIRHIMYLIIGVETSSFPYIEEVGALCLAPGLVLEGVSPSRLRRYTDALVRAGTHYRRLYRLAFNHSLDDGLHSRGLVYEAAREVIRRYLLKYRLAATEIYEECCKNSASDINCMPTLLQIAYHMEPLVYEIETVASIYKVVDPDCKPSIPHGAELMSYLFNEISLVTHKKSALTMYTALYSICKVYFKFIERFIFEGELDDRFNEFFIRKDSQYINCRSKRYWDKGFHITQSVAVPDFLRPLAKFILLCGKSLRLLKLCNPSDPLVLLVSSDHPRIECCRSFEELSRQQELLRVFRTRCLFVRSPASFRQLLLNREAERKAFAEVATLKQAETMEKIVAERKRLAQLIIAEKQHSLRVLEAAMAEAKAAKLKAKQRERRRYQLEQEAEKASEEVDSRLREDERNKIMEYYSKLNMEVEKSKIHTEWKMKRLQLDQSRMQLLSTEERNLKREKLELEHQRNEEMAMSIQSDCLNDESESKDDEIVTVIDPKVTESATSVPGESSRPDDNAKSSDMFSVICNAAKSIFGVSKTDDIKNCDNIKKLDAQGNILSGDTEKETATSSKVIGNDLDWAYDNEQFLRIKQDAYMNKQKVMAHEFGQLDKENNQMKDTSNILSLDEENNIQDDWSPFAEAKRNKLKVLGAEFGLTKPDGKPIVSEPRTDAQKEALVNKLKVLGVEYNIPKDIAKREPATEAQEEALVNKHKIMGVEYNLPMEFAKKDDPVTEAQEEAIVNKNKVMGVEYNLPVEYAKKDDPVTEAQEEALANKNKIMGVEYNLPIDFTKKDDPVTEAQEDALANRNKVMGVEYNLPIDFAKKNDPVTEAQEEALVNRNKVMGVEYNLPKDFAKKEDPVTEAQEEALVNRNKVMGVEYNLPTEYAKKEPATLAQEEALVNRHKIMGVEYNLPLEASKREPATKEQEQALKNKKKILGSDIDSVEPSQRPQRSALTLNLKPFGETSTHSLGVTPHTGAVTPGEFYSTLDLETPTTADVPLEGAITSDIFTPRSEGSKDIDSAKKVDKDFITSEGFNFPVIDDDTIESEIISDVQTGDSPDVSPSKTTEVGSKNFKRNISFFNILDGSYNLDEFDPFGIRDLKTYSKDHFNSKMDLEMAGSCYTHPAIIMEEVKKRPYSNIFASHFEEEKDVKITNDNIATLTACLQRSVMLPLTYQLEVVNNSILTYFLVNLDMYEHLRSLKDYFFLMDGEFSRSICHNLFSKLTKTLNPQELLNFATLHNILDKALGSSISHVHKFSENLSFTITESPLSFQHSSPDVLQCLSLTYAVRWPLNIILSQEALLRYAKVFQFLVKMRRIFWVLGEDFESLKLSVKLSKQHSRKLLKSPHYISIQIYRHVMASMIRALDNYIVTTCILSSWTEFENDLTKARTLDDLYECHVVYIKKVLFRCLLNNRSTPVMKLLNDIFTVILKFSRVLKAGEWQQQDTGHFTHTSFTQLQELYHLFEKLAKYLHKVVTKLMECGYQRHLVELLTMVNLNGYYDPERSKEEHNVSAMSTGV</sequence>
<comment type="subcellular location">
    <subcellularLocation>
        <location evidence="1">Cytoplasm</location>
        <location evidence="1">Cytoskeleton</location>
    </subcellularLocation>
</comment>
<keyword evidence="4" id="KW-0493">Microtubule</keyword>
<dbReference type="InterPro" id="IPR041470">
    <property type="entry name" value="GCP_N"/>
</dbReference>
<dbReference type="Gene3D" id="1.20.120.1900">
    <property type="entry name" value="Gamma-tubulin complex, C-terminal domain"/>
    <property type="match status" value="1"/>
</dbReference>
<reference evidence="10 11" key="1">
    <citation type="submission" date="2024-06" db="EMBL/GenBank/DDBJ databases">
        <title>A chromosome-level genome assembly of beet webworm, Loxostege sticticalis.</title>
        <authorList>
            <person name="Zhang Y."/>
        </authorList>
    </citation>
    <scope>NUCLEOTIDE SEQUENCE [LARGE SCALE GENOMIC DNA]</scope>
    <source>
        <strain evidence="10">AQ026</strain>
        <tissue evidence="10">Whole body</tissue>
    </source>
</reference>
<feature type="region of interest" description="Disordered" evidence="7">
    <location>
        <begin position="841"/>
        <end position="862"/>
    </location>
</feature>
<evidence type="ECO:0000256" key="2">
    <source>
        <dbReference type="ARBA" id="ARBA00010337"/>
    </source>
</evidence>
<accession>A0ABR3HPN8</accession>
<keyword evidence="3" id="KW-0963">Cytoplasm</keyword>
<feature type="coiled-coil region" evidence="6">
    <location>
        <begin position="790"/>
        <end position="817"/>
    </location>
</feature>
<gene>
    <name evidence="10" type="ORF">ABMA27_003619</name>
</gene>
<evidence type="ECO:0000259" key="9">
    <source>
        <dbReference type="Pfam" id="PF17681"/>
    </source>
</evidence>
<protein>
    <recommendedName>
        <fullName evidence="12">Gamma-tubulin complex component 6</fullName>
    </recommendedName>
</protein>
<dbReference type="InterPro" id="IPR040457">
    <property type="entry name" value="GCP_C"/>
</dbReference>
<evidence type="ECO:0000256" key="6">
    <source>
        <dbReference type="SAM" id="Coils"/>
    </source>
</evidence>
<feature type="domain" description="Gamma tubulin complex component C-terminal" evidence="8">
    <location>
        <begin position="1538"/>
        <end position="1843"/>
    </location>
</feature>
<evidence type="ECO:0000256" key="7">
    <source>
        <dbReference type="SAM" id="MobiDB-lite"/>
    </source>
</evidence>
<dbReference type="InterPro" id="IPR007259">
    <property type="entry name" value="GCP"/>
</dbReference>
<keyword evidence="11" id="KW-1185">Reference proteome</keyword>
<name>A0ABR3HPN8_LOXSC</name>
<proteinExistence type="inferred from homology"/>
<organism evidence="10 11">
    <name type="scientific">Loxostege sticticalis</name>
    <name type="common">Beet webworm moth</name>
    <dbReference type="NCBI Taxonomy" id="481309"/>
    <lineage>
        <taxon>Eukaryota</taxon>
        <taxon>Metazoa</taxon>
        <taxon>Ecdysozoa</taxon>
        <taxon>Arthropoda</taxon>
        <taxon>Hexapoda</taxon>
        <taxon>Insecta</taxon>
        <taxon>Pterygota</taxon>
        <taxon>Neoptera</taxon>
        <taxon>Endopterygota</taxon>
        <taxon>Lepidoptera</taxon>
        <taxon>Glossata</taxon>
        <taxon>Ditrysia</taxon>
        <taxon>Pyraloidea</taxon>
        <taxon>Crambidae</taxon>
        <taxon>Pyraustinae</taxon>
        <taxon>Loxostege</taxon>
    </lineage>
</organism>
<feature type="domain" description="Gamma tubulin complex component protein N-terminal" evidence="9">
    <location>
        <begin position="353"/>
        <end position="640"/>
    </location>
</feature>
<evidence type="ECO:0000259" key="8">
    <source>
        <dbReference type="Pfam" id="PF04130"/>
    </source>
</evidence>
<comment type="caution">
    <text evidence="10">The sequence shown here is derived from an EMBL/GenBank/DDBJ whole genome shotgun (WGS) entry which is preliminary data.</text>
</comment>
<feature type="coiled-coil region" evidence="6">
    <location>
        <begin position="701"/>
        <end position="756"/>
    </location>
</feature>
<dbReference type="PANTHER" id="PTHR19302">
    <property type="entry name" value="GAMMA TUBULIN COMPLEX PROTEIN"/>
    <property type="match status" value="1"/>
</dbReference>
<evidence type="ECO:0000256" key="1">
    <source>
        <dbReference type="ARBA" id="ARBA00004245"/>
    </source>
</evidence>
<keyword evidence="5" id="KW-0206">Cytoskeleton</keyword>
<dbReference type="Proteomes" id="UP001549920">
    <property type="component" value="Unassembled WGS sequence"/>
</dbReference>